<feature type="compositionally biased region" description="Low complexity" evidence="1">
    <location>
        <begin position="107"/>
        <end position="132"/>
    </location>
</feature>
<protein>
    <submittedName>
        <fullName evidence="2">Ricin B-type lectin domain-containing protein</fullName>
    </submittedName>
</protein>
<feature type="compositionally biased region" description="Polar residues" evidence="1">
    <location>
        <begin position="165"/>
        <end position="176"/>
    </location>
</feature>
<reference evidence="2" key="1">
    <citation type="submission" date="2019-11" db="UniProtKB">
        <authorList>
            <consortium name="WormBaseParasite"/>
        </authorList>
    </citation>
    <scope>IDENTIFICATION</scope>
</reference>
<name>A0A5K3EMQ1_MESCO</name>
<feature type="region of interest" description="Disordered" evidence="1">
    <location>
        <begin position="100"/>
        <end position="132"/>
    </location>
</feature>
<feature type="compositionally biased region" description="Polar residues" evidence="1">
    <location>
        <begin position="342"/>
        <end position="354"/>
    </location>
</feature>
<feature type="region of interest" description="Disordered" evidence="1">
    <location>
        <begin position="163"/>
        <end position="188"/>
    </location>
</feature>
<feature type="region of interest" description="Disordered" evidence="1">
    <location>
        <begin position="809"/>
        <end position="837"/>
    </location>
</feature>
<evidence type="ECO:0000256" key="1">
    <source>
        <dbReference type="SAM" id="MobiDB-lite"/>
    </source>
</evidence>
<evidence type="ECO:0000313" key="2">
    <source>
        <dbReference type="WBParaSite" id="MCU_001327-RB"/>
    </source>
</evidence>
<dbReference type="AlphaFoldDB" id="A0A5K3EMQ1"/>
<proteinExistence type="predicted"/>
<feature type="region of interest" description="Disordered" evidence="1">
    <location>
        <begin position="342"/>
        <end position="387"/>
    </location>
</feature>
<sequence length="993" mass="107562">RGWEPIALTDCEGRRASGFQLNDPQSRDFSWFARSSVALTCMNKGESGTQLTRLKSDCANFLGSYEPLSFKLLPIQCAGSMELSGTSMVCLQAPQQNRLPVDPPSHSVSMSTAQTTTSVSAPSTSSNYSVPSSATAPLLLASEGAKLPTEGCRKRPATSLAISRANKNLGTSTDPSSVDGLSPREQRALRRKEKSRLAAKLRRNQESDILSCLLRALPVSLENSQQATTEIKSVSSNSNGLNLEKSGVIRMAGQTLFLYNSLAHVLGNKEVPLISLLSKSLYGLLVHPTDSTVVYATPPLAEALNWPWINLIGINLQSLTDDGKLPTASGQTVCLRLLEQPSSPTKSSFLSTNRPATPLSPSHSPSSSPFSPTPPSDQTSSPLWSPHLYRSSKSGGGGCGSQPQGVSSGGKAVSHLICSCFAILKVPISSPGEPRLPPTSSCLLDAPSDANSTASVSHLLLYLLQPTPNIAIGRENVECSAKISPVLPSASFHRNKERYFLNRQRRLLLQSPPQPTNGGRSGCQRDFFVTILDRVLSVKWVENGDASKTCNFASMIGHSYLDFIAIQDLPKVSSLLTECLQRKSPVWTSAYRLRLPVSSSTGTTVSYSQSKFVWVRSLFSTSNAFGATIRCLHQPIGDVQSHGVEAYLQTKPHSNFTSLSQFAREEPRHLIGNSRQRLLASHPTTANLPVKRPIRVLKIQPYFQPHHQEMKPQQQNKQVTTLTSMSANLTVNTGPYLTPLAAASSRDTSVVYETTTALTPQPLVPTPWLVYTRSLSAPQPTLAKSPAPLVQTRSLNVFLAGDLNEVSDLPPMQRCPSPARSPVESQQIDKLPDSPSDISLNLPDMLQELGPETLAMLEENDDAKSDSLLTNLSFDDILSSISISTKASDCHHDKHSLTPLTGSLSSTDSSPPSLPESFASSYSCSTTYSSNLASKISQQLQIQSQQLQREPSLFNDMELDSDLPSDTDEFWDALVSNVMNLPLDTTNLPMDVR</sequence>
<dbReference type="WBParaSite" id="MCU_001327-RB">
    <property type="protein sequence ID" value="MCU_001327-RB"/>
    <property type="gene ID" value="MCU_001327"/>
</dbReference>
<feature type="compositionally biased region" description="Low complexity" evidence="1">
    <location>
        <begin position="355"/>
        <end position="382"/>
    </location>
</feature>
<organism evidence="2">
    <name type="scientific">Mesocestoides corti</name>
    <name type="common">Flatworm</name>
    <dbReference type="NCBI Taxonomy" id="53468"/>
    <lineage>
        <taxon>Eukaryota</taxon>
        <taxon>Metazoa</taxon>
        <taxon>Spiralia</taxon>
        <taxon>Lophotrochozoa</taxon>
        <taxon>Platyhelminthes</taxon>
        <taxon>Cestoda</taxon>
        <taxon>Eucestoda</taxon>
        <taxon>Cyclophyllidea</taxon>
        <taxon>Mesocestoididae</taxon>
        <taxon>Mesocestoides</taxon>
    </lineage>
</organism>
<accession>A0A5K3EMQ1</accession>